<name>F6KMI0_EPICO</name>
<comment type="subcellular location">
    <subcellularLocation>
        <location evidence="1">Cell membrane</location>
    </subcellularLocation>
    <subcellularLocation>
        <location evidence="2">Secreted</location>
    </subcellularLocation>
</comment>
<evidence type="ECO:0000256" key="2">
    <source>
        <dbReference type="ARBA" id="ARBA00004613"/>
    </source>
</evidence>
<accession>F6KMI0</accession>
<dbReference type="InterPro" id="IPR035076">
    <property type="entry name" value="Toxin/TOLIP"/>
</dbReference>
<evidence type="ECO:0000313" key="11">
    <source>
        <dbReference type="EMBL" id="AER42658.1"/>
    </source>
</evidence>
<evidence type="ECO:0000256" key="4">
    <source>
        <dbReference type="ARBA" id="ARBA00022525"/>
    </source>
</evidence>
<dbReference type="Gene3D" id="2.10.60.10">
    <property type="entry name" value="CD59"/>
    <property type="match status" value="2"/>
</dbReference>
<dbReference type="InterPro" id="IPR016054">
    <property type="entry name" value="LY6_UPA_recep-like"/>
</dbReference>
<keyword evidence="7" id="KW-0325">Glycoprotein</keyword>
<dbReference type="PANTHER" id="PTHR20914:SF26">
    <property type="entry name" value="PHOSPHOLIPASE A2 INHIBITOR CNF-LIKE"/>
    <property type="match status" value="1"/>
</dbReference>
<feature type="chain" id="PRO_5010962660" evidence="8">
    <location>
        <begin position="19"/>
        <end position="205"/>
    </location>
</feature>
<evidence type="ECO:0000256" key="1">
    <source>
        <dbReference type="ARBA" id="ARBA00004236"/>
    </source>
</evidence>
<keyword evidence="11" id="KW-0675">Receptor</keyword>
<keyword evidence="11" id="KW-0418">Kinase</keyword>
<reference evidence="11" key="2">
    <citation type="submission" date="2011-06" db="EMBL/GenBank/DDBJ databases">
        <title>Differential gene expression of grouper iridovirus treated orange-spotted grouper (Epinephelus coioides).</title>
        <authorList>
            <person name="Wu M.-S."/>
            <person name="Chen C.-W."/>
            <person name="Liu Y.-C."/>
            <person name="Huang H.-H."/>
            <person name="Chang C.-Y."/>
        </authorList>
    </citation>
    <scope>NUCLEOTIDE SEQUENCE</scope>
</reference>
<keyword evidence="11" id="KW-0808">Transferase</keyword>
<dbReference type="PANTHER" id="PTHR20914">
    <property type="entry name" value="LY6/PLAUR DOMAIN-CONTAINING PROTEIN 8"/>
    <property type="match status" value="1"/>
</dbReference>
<evidence type="ECO:0000256" key="6">
    <source>
        <dbReference type="ARBA" id="ARBA00023136"/>
    </source>
</evidence>
<feature type="signal peptide" evidence="8">
    <location>
        <begin position="1"/>
        <end position="18"/>
    </location>
</feature>
<sequence length="205" mass="20993">MHLLTLILGIVLLPKAYCLKCYECIPGASGTCTDTTKECPSQCGAARVISYAGGSKLADINSKGCAVAEECVEASINFGIAKTVITTKCCTSELCNTQPAPEPIKSNPNGKKCFTCDGQSCTATLNCDGNEDYCISSKVSVGNEKVTVKGCASKLVCSNTASAQISGAIGGQVSCCQGNFCNSASSTSAGLLLLLTPLVSLVVFS</sequence>
<dbReference type="GO" id="GO:0005576">
    <property type="term" value="C:extracellular region"/>
    <property type="evidence" value="ECO:0007669"/>
    <property type="project" value="UniProtKB-SubCell"/>
</dbReference>
<dbReference type="GO" id="GO:0005886">
    <property type="term" value="C:plasma membrane"/>
    <property type="evidence" value="ECO:0007669"/>
    <property type="project" value="UniProtKB-SubCell"/>
</dbReference>
<dbReference type="EMBL" id="JN112542">
    <property type="protein sequence ID" value="AER42658.1"/>
    <property type="molecule type" value="mRNA"/>
</dbReference>
<evidence type="ECO:0000313" key="10">
    <source>
        <dbReference type="EMBL" id="AEG78354.1"/>
    </source>
</evidence>
<evidence type="ECO:0000256" key="5">
    <source>
        <dbReference type="ARBA" id="ARBA00022729"/>
    </source>
</evidence>
<dbReference type="InterPro" id="IPR045860">
    <property type="entry name" value="Snake_toxin-like_sf"/>
</dbReference>
<reference evidence="10" key="1">
    <citation type="submission" date="2010-10" db="EMBL/GenBank/DDBJ databases">
        <title>Differential gene expression of grouper iridovirus/LPS/poly I:C treated orange-spotted grouper (Epinephelus coioides).</title>
        <authorList>
            <person name="Wu M.-S."/>
            <person name="Chen C.-W."/>
            <person name="Huang H.-H."/>
            <person name="Chang C.-Y."/>
        </authorList>
    </citation>
    <scope>NUCLEOTIDE SEQUENCE</scope>
</reference>
<dbReference type="Pfam" id="PF00021">
    <property type="entry name" value="UPAR_LY6"/>
    <property type="match status" value="1"/>
</dbReference>
<feature type="domain" description="UPAR/Ly6" evidence="9">
    <location>
        <begin position="19"/>
        <end position="108"/>
    </location>
</feature>
<evidence type="ECO:0000256" key="8">
    <source>
        <dbReference type="SAM" id="SignalP"/>
    </source>
</evidence>
<dbReference type="EMBL" id="HQ441053">
    <property type="protein sequence ID" value="AEG78354.1"/>
    <property type="molecule type" value="mRNA"/>
</dbReference>
<organism evidence="10">
    <name type="scientific">Epinephelus coioides</name>
    <name type="common">Orange-spotted grouper</name>
    <name type="synonym">Epinephelus nebulosus</name>
    <dbReference type="NCBI Taxonomy" id="94232"/>
    <lineage>
        <taxon>Eukaryota</taxon>
        <taxon>Metazoa</taxon>
        <taxon>Chordata</taxon>
        <taxon>Craniata</taxon>
        <taxon>Vertebrata</taxon>
        <taxon>Euteleostomi</taxon>
        <taxon>Actinopterygii</taxon>
        <taxon>Neopterygii</taxon>
        <taxon>Teleostei</taxon>
        <taxon>Neoteleostei</taxon>
        <taxon>Acanthomorphata</taxon>
        <taxon>Eupercaria</taxon>
        <taxon>Perciformes</taxon>
        <taxon>Serranoidei</taxon>
        <taxon>Serranidae</taxon>
        <taxon>Epinephelinae</taxon>
        <taxon>Epinephelini</taxon>
        <taxon>Epinephelus</taxon>
    </lineage>
</organism>
<dbReference type="Pfam" id="PF00087">
    <property type="entry name" value="Toxin_TOLIP"/>
    <property type="match status" value="1"/>
</dbReference>
<dbReference type="SMART" id="SM00134">
    <property type="entry name" value="LU"/>
    <property type="match status" value="2"/>
</dbReference>
<feature type="domain" description="UPAR/Ly6" evidence="9">
    <location>
        <begin position="112"/>
        <end position="196"/>
    </location>
</feature>
<keyword evidence="4" id="KW-0964">Secreted</keyword>
<evidence type="ECO:0000256" key="3">
    <source>
        <dbReference type="ARBA" id="ARBA00022475"/>
    </source>
</evidence>
<evidence type="ECO:0000256" key="7">
    <source>
        <dbReference type="ARBA" id="ARBA00023180"/>
    </source>
</evidence>
<dbReference type="SUPFAM" id="SSF57302">
    <property type="entry name" value="Snake toxin-like"/>
    <property type="match status" value="2"/>
</dbReference>
<dbReference type="GO" id="GO:0016301">
    <property type="term" value="F:kinase activity"/>
    <property type="evidence" value="ECO:0007669"/>
    <property type="project" value="UniProtKB-KW"/>
</dbReference>
<keyword evidence="6" id="KW-0472">Membrane</keyword>
<dbReference type="AlphaFoldDB" id="F6KMI0"/>
<dbReference type="InterPro" id="IPR050918">
    <property type="entry name" value="CNF-like_PLA2_Inhibitor"/>
</dbReference>
<keyword evidence="3" id="KW-1003">Cell membrane</keyword>
<keyword evidence="5 8" id="KW-0732">Signal</keyword>
<proteinExistence type="evidence at transcript level"/>
<evidence type="ECO:0000259" key="9">
    <source>
        <dbReference type="SMART" id="SM00134"/>
    </source>
</evidence>
<protein>
    <submittedName>
        <fullName evidence="10">Prostate stem cell antigen-like protein</fullName>
    </submittedName>
    <submittedName>
        <fullName evidence="11">Urokinase plasminogen activator surface receptor-like protein</fullName>
    </submittedName>
</protein>